<feature type="domain" description="Wadjet protein JetD C-terminal" evidence="1">
    <location>
        <begin position="5"/>
        <end position="154"/>
    </location>
</feature>
<dbReference type="Pfam" id="PF09983">
    <property type="entry name" value="JetD_C"/>
    <property type="match status" value="1"/>
</dbReference>
<name>A0AAW8TYK3_9ENTE</name>
<comment type="caution">
    <text evidence="2">The sequence shown here is derived from an EMBL/GenBank/DDBJ whole genome shotgun (WGS) entry which is preliminary data.</text>
</comment>
<gene>
    <name evidence="2" type="ORF">P7H43_12660</name>
</gene>
<evidence type="ECO:0000313" key="2">
    <source>
        <dbReference type="EMBL" id="MDT2811331.1"/>
    </source>
</evidence>
<dbReference type="InterPro" id="IPR024534">
    <property type="entry name" value="JetD_C"/>
</dbReference>
<dbReference type="AlphaFoldDB" id="A0AAW8TYK3"/>
<evidence type="ECO:0000313" key="3">
    <source>
        <dbReference type="Proteomes" id="UP001256711"/>
    </source>
</evidence>
<dbReference type="EMBL" id="JARQBJ010000007">
    <property type="protein sequence ID" value="MDT2811331.1"/>
    <property type="molecule type" value="Genomic_DNA"/>
</dbReference>
<accession>A0AAW8TYK3</accession>
<reference evidence="2" key="1">
    <citation type="submission" date="2023-03" db="EMBL/GenBank/DDBJ databases">
        <authorList>
            <person name="Shen W."/>
            <person name="Cai J."/>
        </authorList>
    </citation>
    <scope>NUCLEOTIDE SEQUENCE</scope>
    <source>
        <strain evidence="2">B226-2</strain>
    </source>
</reference>
<dbReference type="Proteomes" id="UP001256711">
    <property type="component" value="Unassembled WGS sequence"/>
</dbReference>
<sequence>MLSEGYVKQLKKITGRFTKLMTIENLANYYWFLRKQEKAGETDCLIFYTAGFLSKNQIRFLESIEKPESLAIHHWGDIDIGGLRIFQQLQGIFPSCQPYHMDVATFTKYEGLRKPVSQEYLAKAQRLLLNENFSRFKEVLQQIIATGEILEQEAELTAIRDEGEESGDALAGM</sequence>
<proteinExistence type="predicted"/>
<evidence type="ECO:0000259" key="1">
    <source>
        <dbReference type="Pfam" id="PF09983"/>
    </source>
</evidence>
<organism evidence="2 3">
    <name type="scientific">Enterococcus asini</name>
    <dbReference type="NCBI Taxonomy" id="57732"/>
    <lineage>
        <taxon>Bacteria</taxon>
        <taxon>Bacillati</taxon>
        <taxon>Bacillota</taxon>
        <taxon>Bacilli</taxon>
        <taxon>Lactobacillales</taxon>
        <taxon>Enterococcaceae</taxon>
        <taxon>Enterococcus</taxon>
    </lineage>
</organism>
<protein>
    <submittedName>
        <fullName evidence="2">DUF2220 family protein</fullName>
    </submittedName>
</protein>